<accession>A0A7X2J2Z6</accession>
<protein>
    <recommendedName>
        <fullName evidence="2">Teneurin-like YD-shell domain-containing protein</fullName>
    </recommendedName>
</protein>
<dbReference type="InterPro" id="IPR022385">
    <property type="entry name" value="Rhs_assc_core"/>
</dbReference>
<dbReference type="AlphaFoldDB" id="A0A7X2J2Z6"/>
<keyword evidence="1" id="KW-0677">Repeat</keyword>
<evidence type="ECO:0000259" key="2">
    <source>
        <dbReference type="Pfam" id="PF25023"/>
    </source>
</evidence>
<dbReference type="InterPro" id="IPR050708">
    <property type="entry name" value="T6SS_VgrG/RHS"/>
</dbReference>
<name>A0A7X2J2Z6_9BACI</name>
<organism evidence="3 4">
    <name type="scientific">Metabacillus lacus</name>
    <dbReference type="NCBI Taxonomy" id="1983721"/>
    <lineage>
        <taxon>Bacteria</taxon>
        <taxon>Bacillati</taxon>
        <taxon>Bacillota</taxon>
        <taxon>Bacilli</taxon>
        <taxon>Bacillales</taxon>
        <taxon>Bacillaceae</taxon>
        <taxon>Metabacillus</taxon>
    </lineage>
</organism>
<gene>
    <name evidence="3" type="ORF">GJU40_19860</name>
</gene>
<dbReference type="PANTHER" id="PTHR32305:SF15">
    <property type="entry name" value="PROTEIN RHSA-RELATED"/>
    <property type="match status" value="1"/>
</dbReference>
<dbReference type="EMBL" id="WKKI01000085">
    <property type="protein sequence ID" value="MRX74379.1"/>
    <property type="molecule type" value="Genomic_DNA"/>
</dbReference>
<reference evidence="3 4" key="1">
    <citation type="submission" date="2019-11" db="EMBL/GenBank/DDBJ databases">
        <title>Bacillus lacus genome.</title>
        <authorList>
            <person name="Allen C.J."/>
            <person name="Newman J.D."/>
        </authorList>
    </citation>
    <scope>NUCLEOTIDE SEQUENCE [LARGE SCALE GENOMIC DNA]</scope>
    <source>
        <strain evidence="3 4">KCTC 33946</strain>
    </source>
</reference>
<dbReference type="RefSeq" id="WP_170289467.1">
    <property type="nucleotide sequence ID" value="NZ_WKKI01000085.1"/>
</dbReference>
<dbReference type="InterPro" id="IPR056823">
    <property type="entry name" value="TEN-like_YD-shell"/>
</dbReference>
<feature type="domain" description="Teneurin-like YD-shell" evidence="2">
    <location>
        <begin position="6"/>
        <end position="255"/>
    </location>
</feature>
<evidence type="ECO:0000313" key="4">
    <source>
        <dbReference type="Proteomes" id="UP000448867"/>
    </source>
</evidence>
<keyword evidence="4" id="KW-1185">Reference proteome</keyword>
<evidence type="ECO:0000256" key="1">
    <source>
        <dbReference type="ARBA" id="ARBA00022737"/>
    </source>
</evidence>
<dbReference type="NCBIfam" id="TIGR03696">
    <property type="entry name" value="Rhs_assc_core"/>
    <property type="match status" value="1"/>
</dbReference>
<dbReference type="Proteomes" id="UP000448867">
    <property type="component" value="Unassembled WGS sequence"/>
</dbReference>
<dbReference type="Gene3D" id="2.180.10.10">
    <property type="entry name" value="RHS repeat-associated core"/>
    <property type="match status" value="1"/>
</dbReference>
<evidence type="ECO:0000313" key="3">
    <source>
        <dbReference type="EMBL" id="MRX74379.1"/>
    </source>
</evidence>
<sequence>MSRGSVNESFSYDYAGRLESWNNNGRVTTYKYDKSGNLLNPKGKSITFNESNEIEGFLYSVSGQLIQDDTKKYQWDLEGNLVKITDLNGSIIATYTYDPNGLRKSKTIGTATYRYYYDGLDLTRITDNYNNTLWTFTWAYNKPLSVTNREGKVFYYLTNYRGDIIGIEDSLGNAVATFNYDPFGNVVSLSENAEVSGQPLGYAGYIYDRETKMYYLKARYYDTSTAAFISRDPVKGYLSEPSTQNSYIYAINNPVSFID</sequence>
<proteinExistence type="predicted"/>
<feature type="non-terminal residue" evidence="3">
    <location>
        <position position="259"/>
    </location>
</feature>
<comment type="caution">
    <text evidence="3">The sequence shown here is derived from an EMBL/GenBank/DDBJ whole genome shotgun (WGS) entry which is preliminary data.</text>
</comment>
<dbReference type="PANTHER" id="PTHR32305">
    <property type="match status" value="1"/>
</dbReference>
<dbReference type="Pfam" id="PF25023">
    <property type="entry name" value="TEN_YD-shell"/>
    <property type="match status" value="1"/>
</dbReference>